<dbReference type="InterPro" id="IPR036034">
    <property type="entry name" value="PDZ_sf"/>
</dbReference>
<dbReference type="PROSITE" id="PS50106">
    <property type="entry name" value="PDZ"/>
    <property type="match status" value="1"/>
</dbReference>
<sequence length="246" mass="26030">MTGALDSPNSHQSTLLCNLCASCSCIVAAALAMAGPLASLQPACARIASPALPFNATTTQLTTQPLQLAVATPRRGCHLGTGRHSGSGYGTWANQSTHMHSLKAISNSETNSSASASDDENDLPPAGCSRVKVDLKKPLGIAFEEDEFGRMFVGEVIQGGNADKSGLVDAGDQLIATSAIVYGSEEEYQGVMVRKGMQKIRLNVRGERFETVIAAIGTHPYYVKVEMEFQKCKPVPQNSLNGSTRD</sequence>
<gene>
    <name evidence="3" type="ORF">KC19_1G187700</name>
</gene>
<evidence type="ECO:0000259" key="2">
    <source>
        <dbReference type="PROSITE" id="PS50106"/>
    </source>
</evidence>
<comment type="caution">
    <text evidence="3">The sequence shown here is derived from an EMBL/GenBank/DDBJ whole genome shotgun (WGS) entry which is preliminary data.</text>
</comment>
<keyword evidence="4" id="KW-1185">Reference proteome</keyword>
<dbReference type="EMBL" id="CM026421">
    <property type="protein sequence ID" value="KAG0591606.1"/>
    <property type="molecule type" value="Genomic_DNA"/>
</dbReference>
<feature type="region of interest" description="Disordered" evidence="1">
    <location>
        <begin position="106"/>
        <end position="127"/>
    </location>
</feature>
<organism evidence="3 4">
    <name type="scientific">Ceratodon purpureus</name>
    <name type="common">Fire moss</name>
    <name type="synonym">Dicranum purpureum</name>
    <dbReference type="NCBI Taxonomy" id="3225"/>
    <lineage>
        <taxon>Eukaryota</taxon>
        <taxon>Viridiplantae</taxon>
        <taxon>Streptophyta</taxon>
        <taxon>Embryophyta</taxon>
        <taxon>Bryophyta</taxon>
        <taxon>Bryophytina</taxon>
        <taxon>Bryopsida</taxon>
        <taxon>Dicranidae</taxon>
        <taxon>Pseudoditrichales</taxon>
        <taxon>Ditrichaceae</taxon>
        <taxon>Ceratodon</taxon>
    </lineage>
</organism>
<dbReference type="AlphaFoldDB" id="A0A8T0J8N3"/>
<dbReference type="InterPro" id="IPR001478">
    <property type="entry name" value="PDZ"/>
</dbReference>
<feature type="compositionally biased region" description="Low complexity" evidence="1">
    <location>
        <begin position="106"/>
        <end position="116"/>
    </location>
</feature>
<evidence type="ECO:0000256" key="1">
    <source>
        <dbReference type="SAM" id="MobiDB-lite"/>
    </source>
</evidence>
<accession>A0A8T0J8N3</accession>
<proteinExistence type="predicted"/>
<dbReference type="Proteomes" id="UP000822688">
    <property type="component" value="Chromosome 1"/>
</dbReference>
<evidence type="ECO:0000313" key="3">
    <source>
        <dbReference type="EMBL" id="KAG0591606.1"/>
    </source>
</evidence>
<name>A0A8T0J8N3_CERPU</name>
<evidence type="ECO:0000313" key="4">
    <source>
        <dbReference type="Proteomes" id="UP000822688"/>
    </source>
</evidence>
<dbReference type="Gene3D" id="2.30.42.10">
    <property type="match status" value="1"/>
</dbReference>
<protein>
    <recommendedName>
        <fullName evidence="2">PDZ domain-containing protein</fullName>
    </recommendedName>
</protein>
<dbReference type="PANTHER" id="PTHR47661">
    <property type="entry name" value="PHOSPHOGLUCAN PHOSPHATASE LSF1, CHLOROPLASTIC"/>
    <property type="match status" value="1"/>
</dbReference>
<feature type="domain" description="PDZ" evidence="2">
    <location>
        <begin position="139"/>
        <end position="208"/>
    </location>
</feature>
<reference evidence="3" key="1">
    <citation type="submission" date="2020-06" db="EMBL/GenBank/DDBJ databases">
        <title>WGS assembly of Ceratodon purpureus strain R40.</title>
        <authorList>
            <person name="Carey S.B."/>
            <person name="Jenkins J."/>
            <person name="Shu S."/>
            <person name="Lovell J.T."/>
            <person name="Sreedasyam A."/>
            <person name="Maumus F."/>
            <person name="Tiley G.P."/>
            <person name="Fernandez-Pozo N."/>
            <person name="Barry K."/>
            <person name="Chen C."/>
            <person name="Wang M."/>
            <person name="Lipzen A."/>
            <person name="Daum C."/>
            <person name="Saski C.A."/>
            <person name="Payton A.C."/>
            <person name="Mcbreen J.C."/>
            <person name="Conrad R.E."/>
            <person name="Kollar L.M."/>
            <person name="Olsson S."/>
            <person name="Huttunen S."/>
            <person name="Landis J.B."/>
            <person name="Wickett N.J."/>
            <person name="Johnson M.G."/>
            <person name="Rensing S.A."/>
            <person name="Grimwood J."/>
            <person name="Schmutz J."/>
            <person name="Mcdaniel S.F."/>
        </authorList>
    </citation>
    <scope>NUCLEOTIDE SEQUENCE</scope>
    <source>
        <strain evidence="3">R40</strain>
    </source>
</reference>